<evidence type="ECO:0000256" key="6">
    <source>
        <dbReference type="SAM" id="MobiDB-lite"/>
    </source>
</evidence>
<dbReference type="GO" id="GO:0004656">
    <property type="term" value="F:procollagen-proline 4-dioxygenase activity"/>
    <property type="evidence" value="ECO:0007669"/>
    <property type="project" value="TreeGrafter"/>
</dbReference>
<gene>
    <name evidence="9" type="ORF">Naga_100063g19</name>
</gene>
<evidence type="ECO:0000256" key="7">
    <source>
        <dbReference type="SAM" id="Phobius"/>
    </source>
</evidence>
<feature type="region of interest" description="Disordered" evidence="6">
    <location>
        <begin position="106"/>
        <end position="127"/>
    </location>
</feature>
<feature type="region of interest" description="Disordered" evidence="6">
    <location>
        <begin position="1"/>
        <end position="45"/>
    </location>
</feature>
<keyword evidence="3" id="KW-0223">Dioxygenase</keyword>
<dbReference type="InterPro" id="IPR045054">
    <property type="entry name" value="P4HA-like"/>
</dbReference>
<dbReference type="OrthoDB" id="420380at2759"/>
<dbReference type="Proteomes" id="UP000019335">
    <property type="component" value="Chromosome 15"/>
</dbReference>
<dbReference type="EMBL" id="AZIL01001405">
    <property type="protein sequence ID" value="EWM24063.1"/>
    <property type="molecule type" value="Genomic_DNA"/>
</dbReference>
<proteinExistence type="predicted"/>
<sequence>MTTRRKGKSSSMSSPRKTTNKGIIPDSGHSGEREENTRPTDNTAPSSFFKLWTSAPFVVIFAIMAIAFALGLQHQSQGMDLADNIINLLQDYSGAVSDVPSLSNWDAAQMPHKAQRQKQRRRTSKEVNRRLAPTLSRNMTVLIHDNGESTPAGSLYLEPKTTTSIEELKSAVGLVIDACHGGTCRVFDRYGYEIKALGALHDEQLLFAVPPSRHFVWPAFEIGHRVAVPGVTSSLPGHPIILETLSDSPRVFMLENFLSAEDADEVIETTLGITAAGFALKRSTTGTQGAVVSSQRTSENAFDTTSPVAMKLKRRVFDLLGMRPYVETWADGLQVLRYNASKAYIPHMDYLEFDSNADHNFDSASPGGTNRFATVLLYLTDVEEGGETVFPLGEPLEKEMRTTQEVQAEARARGRAADLKPGSWEEEMTETCISRLAVKPRKGRAVLFYSQHPDGRPDERSLHGACPVVKGVKWAANLWVWNGPRFGHSATSLAKEAEGKIQAVFSSAVEGVALYWETTRWGKMGPGEAELKAMTYQGHKWNVRRDEGDEHGAVLASWTIEAEKAEDGIIKYRYEG</sequence>
<accession>W7TKQ8</accession>
<evidence type="ECO:0000256" key="2">
    <source>
        <dbReference type="ARBA" id="ARBA00022723"/>
    </source>
</evidence>
<dbReference type="AlphaFoldDB" id="W7TKQ8"/>
<evidence type="ECO:0000256" key="4">
    <source>
        <dbReference type="ARBA" id="ARBA00023002"/>
    </source>
</evidence>
<dbReference type="SMART" id="SM00702">
    <property type="entry name" value="P4Hc"/>
    <property type="match status" value="1"/>
</dbReference>
<dbReference type="Gene3D" id="2.60.120.620">
    <property type="entry name" value="q2cbj1_9rhob like domain"/>
    <property type="match status" value="1"/>
</dbReference>
<keyword evidence="7" id="KW-1133">Transmembrane helix</keyword>
<keyword evidence="2" id="KW-0479">Metal-binding</keyword>
<feature type="compositionally biased region" description="Basic residues" evidence="6">
    <location>
        <begin position="113"/>
        <end position="123"/>
    </location>
</feature>
<comment type="cofactor">
    <cofactor evidence="1">
        <name>L-ascorbate</name>
        <dbReference type="ChEBI" id="CHEBI:38290"/>
    </cofactor>
</comment>
<dbReference type="Pfam" id="PF13640">
    <property type="entry name" value="2OG-FeII_Oxy_3"/>
    <property type="match status" value="1"/>
</dbReference>
<keyword evidence="7" id="KW-0472">Membrane</keyword>
<feature type="compositionally biased region" description="Polar residues" evidence="6">
    <location>
        <begin position="9"/>
        <end position="21"/>
    </location>
</feature>
<reference evidence="9 10" key="1">
    <citation type="journal article" date="2014" name="Mol. Plant">
        <title>Chromosome Scale Genome Assembly and Transcriptome Profiling of Nannochloropsis gaditana in Nitrogen Depletion.</title>
        <authorList>
            <person name="Corteggiani Carpinelli E."/>
            <person name="Telatin A."/>
            <person name="Vitulo N."/>
            <person name="Forcato C."/>
            <person name="D'Angelo M."/>
            <person name="Schiavon R."/>
            <person name="Vezzi A."/>
            <person name="Giacometti G.M."/>
            <person name="Morosinotto T."/>
            <person name="Valle G."/>
        </authorList>
    </citation>
    <scope>NUCLEOTIDE SEQUENCE [LARGE SCALE GENOMIC DNA]</scope>
    <source>
        <strain evidence="9 10">B-31</strain>
    </source>
</reference>
<keyword evidence="10" id="KW-1185">Reference proteome</keyword>
<evidence type="ECO:0000256" key="1">
    <source>
        <dbReference type="ARBA" id="ARBA00001961"/>
    </source>
</evidence>
<evidence type="ECO:0000313" key="9">
    <source>
        <dbReference type="EMBL" id="EWM24063.1"/>
    </source>
</evidence>
<organism evidence="9 10">
    <name type="scientific">Nannochloropsis gaditana</name>
    <dbReference type="NCBI Taxonomy" id="72520"/>
    <lineage>
        <taxon>Eukaryota</taxon>
        <taxon>Sar</taxon>
        <taxon>Stramenopiles</taxon>
        <taxon>Ochrophyta</taxon>
        <taxon>Eustigmatophyceae</taxon>
        <taxon>Eustigmatales</taxon>
        <taxon>Monodopsidaceae</taxon>
        <taxon>Nannochloropsis</taxon>
    </lineage>
</organism>
<dbReference type="GO" id="GO:0005506">
    <property type="term" value="F:iron ion binding"/>
    <property type="evidence" value="ECO:0007669"/>
    <property type="project" value="InterPro"/>
</dbReference>
<dbReference type="PANTHER" id="PTHR10869">
    <property type="entry name" value="PROLYL 4-HYDROXYLASE ALPHA SUBUNIT"/>
    <property type="match status" value="1"/>
</dbReference>
<evidence type="ECO:0000256" key="3">
    <source>
        <dbReference type="ARBA" id="ARBA00022964"/>
    </source>
</evidence>
<dbReference type="InterPro" id="IPR044862">
    <property type="entry name" value="Pro_4_hyd_alph_FE2OG_OXY"/>
</dbReference>
<dbReference type="PANTHER" id="PTHR10869:SF226">
    <property type="entry name" value="PROLYL 4-HYDROXYLASE ALPHA SUBUNIT DOMAIN-CONTAINING PROTEIN"/>
    <property type="match status" value="1"/>
</dbReference>
<comment type="caution">
    <text evidence="9">The sequence shown here is derived from an EMBL/GenBank/DDBJ whole genome shotgun (WGS) entry which is preliminary data.</text>
</comment>
<keyword evidence="4" id="KW-0560">Oxidoreductase</keyword>
<protein>
    <submittedName>
        <fullName evidence="9">Prolyl 4-hydroxylase, alpha subunit</fullName>
    </submittedName>
</protein>
<dbReference type="PROSITE" id="PS51471">
    <property type="entry name" value="FE2OG_OXY"/>
    <property type="match status" value="1"/>
</dbReference>
<dbReference type="InterPro" id="IPR006620">
    <property type="entry name" value="Pro_4_hyd_alph"/>
</dbReference>
<evidence type="ECO:0000259" key="8">
    <source>
        <dbReference type="PROSITE" id="PS51471"/>
    </source>
</evidence>
<dbReference type="InterPro" id="IPR005123">
    <property type="entry name" value="Oxoglu/Fe-dep_dioxygenase_dom"/>
</dbReference>
<evidence type="ECO:0000256" key="5">
    <source>
        <dbReference type="ARBA" id="ARBA00023004"/>
    </source>
</evidence>
<evidence type="ECO:0000313" key="10">
    <source>
        <dbReference type="Proteomes" id="UP000019335"/>
    </source>
</evidence>
<dbReference type="GO" id="GO:0005783">
    <property type="term" value="C:endoplasmic reticulum"/>
    <property type="evidence" value="ECO:0007669"/>
    <property type="project" value="TreeGrafter"/>
</dbReference>
<name>W7TKQ8_9STRA</name>
<keyword evidence="7" id="KW-0812">Transmembrane</keyword>
<feature type="compositionally biased region" description="Basic and acidic residues" evidence="6">
    <location>
        <begin position="29"/>
        <end position="38"/>
    </location>
</feature>
<feature type="domain" description="Fe2OG dioxygenase" evidence="8">
    <location>
        <begin position="329"/>
        <end position="482"/>
    </location>
</feature>
<keyword evidence="5" id="KW-0408">Iron</keyword>
<feature type="transmembrane region" description="Helical" evidence="7">
    <location>
        <begin position="51"/>
        <end position="72"/>
    </location>
</feature>
<dbReference type="GO" id="GO:0031418">
    <property type="term" value="F:L-ascorbic acid binding"/>
    <property type="evidence" value="ECO:0007669"/>
    <property type="project" value="InterPro"/>
</dbReference>